<accession>A0ABP7FGQ0</accession>
<dbReference type="Gene3D" id="3.10.20.30">
    <property type="match status" value="1"/>
</dbReference>
<gene>
    <name evidence="1" type="ORF">GCM10022239_11240</name>
</gene>
<protein>
    <recommendedName>
        <fullName evidence="3">Molybdopterin synthase sulfur carrier subunit</fullName>
    </recommendedName>
</protein>
<comment type="caution">
    <text evidence="1">The sequence shown here is derived from an EMBL/GenBank/DDBJ whole genome shotgun (WGS) entry which is preliminary data.</text>
</comment>
<dbReference type="Pfam" id="PF02597">
    <property type="entry name" value="ThiS"/>
    <property type="match status" value="1"/>
</dbReference>
<dbReference type="SUPFAM" id="SSF54285">
    <property type="entry name" value="MoaD/ThiS"/>
    <property type="match status" value="1"/>
</dbReference>
<dbReference type="Proteomes" id="UP001501004">
    <property type="component" value="Unassembled WGS sequence"/>
</dbReference>
<name>A0ABP7FGQ0_9MICO</name>
<proteinExistence type="predicted"/>
<dbReference type="InterPro" id="IPR012675">
    <property type="entry name" value="Beta-grasp_dom_sf"/>
</dbReference>
<evidence type="ECO:0008006" key="3">
    <source>
        <dbReference type="Google" id="ProtNLM"/>
    </source>
</evidence>
<sequence>MAAETGTGVIVAVRYFAAAADAAQCEEEQLVLEDGATLGSLKALLVERYGDLMRRVVESGSFLLNGVVRKDDAVPVGERVDVLPPFAGG</sequence>
<dbReference type="InterPro" id="IPR003749">
    <property type="entry name" value="ThiS/MoaD-like"/>
</dbReference>
<evidence type="ECO:0000313" key="1">
    <source>
        <dbReference type="EMBL" id="GAA3737221.1"/>
    </source>
</evidence>
<dbReference type="EMBL" id="BAABAE010000003">
    <property type="protein sequence ID" value="GAA3737221.1"/>
    <property type="molecule type" value="Genomic_DNA"/>
</dbReference>
<organism evidence="1 2">
    <name type="scientific">Leifsonella bigeumensis</name>
    <dbReference type="NCBI Taxonomy" id="433643"/>
    <lineage>
        <taxon>Bacteria</taxon>
        <taxon>Bacillati</taxon>
        <taxon>Actinomycetota</taxon>
        <taxon>Actinomycetes</taxon>
        <taxon>Micrococcales</taxon>
        <taxon>Microbacteriaceae</taxon>
        <taxon>Leifsonella</taxon>
    </lineage>
</organism>
<dbReference type="CDD" id="cd17040">
    <property type="entry name" value="Ubl_MoaD_like"/>
    <property type="match status" value="1"/>
</dbReference>
<keyword evidence="2" id="KW-1185">Reference proteome</keyword>
<dbReference type="InterPro" id="IPR016155">
    <property type="entry name" value="Mopterin_synth/thiamin_S_b"/>
</dbReference>
<reference evidence="2" key="1">
    <citation type="journal article" date="2019" name="Int. J. Syst. Evol. Microbiol.">
        <title>The Global Catalogue of Microorganisms (GCM) 10K type strain sequencing project: providing services to taxonomists for standard genome sequencing and annotation.</title>
        <authorList>
            <consortium name="The Broad Institute Genomics Platform"/>
            <consortium name="The Broad Institute Genome Sequencing Center for Infectious Disease"/>
            <person name="Wu L."/>
            <person name="Ma J."/>
        </authorList>
    </citation>
    <scope>NUCLEOTIDE SEQUENCE [LARGE SCALE GENOMIC DNA]</scope>
    <source>
        <strain evidence="2">JCM 16949</strain>
    </source>
</reference>
<evidence type="ECO:0000313" key="2">
    <source>
        <dbReference type="Proteomes" id="UP001501004"/>
    </source>
</evidence>